<gene>
    <name evidence="3" type="ORF">LOTGIDRAFT_164537</name>
</gene>
<dbReference type="PANTHER" id="PTHR10704:SF71">
    <property type="entry name" value="CARBOHYDRATE SULFOTRANSFERASE 1-LIKE"/>
    <property type="match status" value="1"/>
</dbReference>
<evidence type="ECO:0000313" key="4">
    <source>
        <dbReference type="Proteomes" id="UP000030746"/>
    </source>
</evidence>
<keyword evidence="4" id="KW-1185">Reference proteome</keyword>
<feature type="transmembrane region" description="Helical" evidence="1">
    <location>
        <begin position="21"/>
        <end position="39"/>
    </location>
</feature>
<evidence type="ECO:0000256" key="1">
    <source>
        <dbReference type="SAM" id="Phobius"/>
    </source>
</evidence>
<name>V4BLY8_LOTGI</name>
<dbReference type="HOGENOM" id="CLU_028381_2_0_1"/>
<organism evidence="3 4">
    <name type="scientific">Lottia gigantea</name>
    <name type="common">Giant owl limpet</name>
    <dbReference type="NCBI Taxonomy" id="225164"/>
    <lineage>
        <taxon>Eukaryota</taxon>
        <taxon>Metazoa</taxon>
        <taxon>Spiralia</taxon>
        <taxon>Lophotrochozoa</taxon>
        <taxon>Mollusca</taxon>
        <taxon>Gastropoda</taxon>
        <taxon>Patellogastropoda</taxon>
        <taxon>Lottioidea</taxon>
        <taxon>Lottiidae</taxon>
        <taxon>Lottia</taxon>
    </lineage>
</organism>
<dbReference type="OMA" id="QTHASHK"/>
<keyword evidence="1" id="KW-0472">Membrane</keyword>
<evidence type="ECO:0000313" key="3">
    <source>
        <dbReference type="EMBL" id="ESO89849.1"/>
    </source>
</evidence>
<dbReference type="InterPro" id="IPR027417">
    <property type="entry name" value="P-loop_NTPase"/>
</dbReference>
<dbReference type="GeneID" id="20239762"/>
<dbReference type="AlphaFoldDB" id="V4BLY8"/>
<keyword evidence="1" id="KW-1133">Transmembrane helix</keyword>
<dbReference type="Proteomes" id="UP000030746">
    <property type="component" value="Unassembled WGS sequence"/>
</dbReference>
<dbReference type="Pfam" id="PF00685">
    <property type="entry name" value="Sulfotransfer_1"/>
    <property type="match status" value="1"/>
</dbReference>
<dbReference type="PANTHER" id="PTHR10704">
    <property type="entry name" value="CARBOHYDRATE SULFOTRANSFERASE"/>
    <property type="match status" value="1"/>
</dbReference>
<dbReference type="GO" id="GO:0001517">
    <property type="term" value="F:N-acetylglucosamine 6-O-sulfotransferase activity"/>
    <property type="evidence" value="ECO:0007669"/>
    <property type="project" value="TreeGrafter"/>
</dbReference>
<keyword evidence="1" id="KW-0812">Transmembrane</keyword>
<dbReference type="InterPro" id="IPR051135">
    <property type="entry name" value="Gal/GlcNAc/GalNAc_ST"/>
</dbReference>
<dbReference type="GO" id="GO:0006044">
    <property type="term" value="P:N-acetylglucosamine metabolic process"/>
    <property type="evidence" value="ECO:0007669"/>
    <property type="project" value="TreeGrafter"/>
</dbReference>
<dbReference type="EMBL" id="KB202518">
    <property type="protein sequence ID" value="ESO89849.1"/>
    <property type="molecule type" value="Genomic_DNA"/>
</dbReference>
<dbReference type="InterPro" id="IPR000863">
    <property type="entry name" value="Sulfotransferase_dom"/>
</dbReference>
<dbReference type="GO" id="GO:0006790">
    <property type="term" value="P:sulfur compound metabolic process"/>
    <property type="evidence" value="ECO:0007669"/>
    <property type="project" value="TreeGrafter"/>
</dbReference>
<evidence type="ECO:0000259" key="2">
    <source>
        <dbReference type="Pfam" id="PF00685"/>
    </source>
</evidence>
<reference evidence="3 4" key="1">
    <citation type="journal article" date="2013" name="Nature">
        <title>Insights into bilaterian evolution from three spiralian genomes.</title>
        <authorList>
            <person name="Simakov O."/>
            <person name="Marletaz F."/>
            <person name="Cho S.J."/>
            <person name="Edsinger-Gonzales E."/>
            <person name="Havlak P."/>
            <person name="Hellsten U."/>
            <person name="Kuo D.H."/>
            <person name="Larsson T."/>
            <person name="Lv J."/>
            <person name="Arendt D."/>
            <person name="Savage R."/>
            <person name="Osoegawa K."/>
            <person name="de Jong P."/>
            <person name="Grimwood J."/>
            <person name="Chapman J.A."/>
            <person name="Shapiro H."/>
            <person name="Aerts A."/>
            <person name="Otillar R.P."/>
            <person name="Terry A.Y."/>
            <person name="Boore J.L."/>
            <person name="Grigoriev I.V."/>
            <person name="Lindberg D.R."/>
            <person name="Seaver E.C."/>
            <person name="Weisblat D.A."/>
            <person name="Putnam N.H."/>
            <person name="Rokhsar D.S."/>
        </authorList>
    </citation>
    <scope>NUCLEOTIDE SEQUENCE [LARGE SCALE GENOMIC DNA]</scope>
</reference>
<dbReference type="SUPFAM" id="SSF52540">
    <property type="entry name" value="P-loop containing nucleoside triphosphate hydrolases"/>
    <property type="match status" value="1"/>
</dbReference>
<dbReference type="Gene3D" id="3.40.50.300">
    <property type="entry name" value="P-loop containing nucleotide triphosphate hydrolases"/>
    <property type="match status" value="1"/>
</dbReference>
<dbReference type="KEGG" id="lgi:LOTGIDRAFT_164537"/>
<proteinExistence type="predicted"/>
<accession>V4BLY8</accession>
<protein>
    <recommendedName>
        <fullName evidence="2">Sulfotransferase domain-containing protein</fullName>
    </recommendedName>
</protein>
<dbReference type="OrthoDB" id="6410525at2759"/>
<feature type="domain" description="Sulfotransferase" evidence="2">
    <location>
        <begin position="79"/>
        <end position="376"/>
    </location>
</feature>
<sequence length="426" mass="49180">MQQMEERQQTVYKSGTILKKIHYMGALAMCAALILYMMSNNFIHEYIKKTSGIKGFTETTEARIYIGKENTKRTTPSIKIIIHTYMRSGSSFTAELIAMHPNIFFVFEPFHCLDRIYKDGKVRIPYFPYLNRPARINPENISLVKYDIMNNYLLCEVFNIDLFTLQSPFLHLGNQRTGDYLQCLHESSNTKGVVSCLPIFQNACSRAKGILIKTIRSEMSFYRKMMEKHQSLKIIQLVRDPRATLFSMHKTGAINTDEWNNNLYNVAKIFCSRVLNDLEIARELEALHPERVKVVMYEDIAGDPIKKSFELHKFVGIELLEEEKMKIIKKTSTGEVSCKDNMCTSKANSTLAASAWRNRIPFISVQIIDQACGPLLYDIFGLNFIQSNQKLRSEHFSIRKPGGANFTKKHFIAENMRAKFKETRLI</sequence>
<dbReference type="CTD" id="20239762"/>
<dbReference type="RefSeq" id="XP_009059325.1">
    <property type="nucleotide sequence ID" value="XM_009061077.1"/>
</dbReference>